<dbReference type="GO" id="GO:0008270">
    <property type="term" value="F:zinc ion binding"/>
    <property type="evidence" value="ECO:0007669"/>
    <property type="project" value="InterPro"/>
</dbReference>
<dbReference type="InterPro" id="IPR007219">
    <property type="entry name" value="XnlR_reg_dom"/>
</dbReference>
<dbReference type="PANTHER" id="PTHR31668:SF4">
    <property type="entry name" value="TRANSCRIPTIONAL ACTIVATOR PROTEIN DAL81"/>
    <property type="match status" value="1"/>
</dbReference>
<feature type="region of interest" description="Disordered" evidence="2">
    <location>
        <begin position="117"/>
        <end position="145"/>
    </location>
</feature>
<evidence type="ECO:0000256" key="1">
    <source>
        <dbReference type="ARBA" id="ARBA00023242"/>
    </source>
</evidence>
<keyword evidence="1" id="KW-0539">Nucleus</keyword>
<dbReference type="GO" id="GO:0005634">
    <property type="term" value="C:nucleus"/>
    <property type="evidence" value="ECO:0007669"/>
    <property type="project" value="TreeGrafter"/>
</dbReference>
<dbReference type="PANTHER" id="PTHR31668">
    <property type="entry name" value="GLUCOSE TRANSPORT TRANSCRIPTION REGULATOR RGT1-RELATED-RELATED"/>
    <property type="match status" value="1"/>
</dbReference>
<dbReference type="GO" id="GO:0003677">
    <property type="term" value="F:DNA binding"/>
    <property type="evidence" value="ECO:0007669"/>
    <property type="project" value="InterPro"/>
</dbReference>
<dbReference type="Pfam" id="PF04082">
    <property type="entry name" value="Fungal_trans"/>
    <property type="match status" value="1"/>
</dbReference>
<gene>
    <name evidence="4" type="ORF">N7458_005070</name>
</gene>
<feature type="domain" description="Xylanolytic transcriptional activator regulatory" evidence="3">
    <location>
        <begin position="313"/>
        <end position="562"/>
    </location>
</feature>
<dbReference type="CDD" id="cd12148">
    <property type="entry name" value="fungal_TF_MHR"/>
    <property type="match status" value="1"/>
</dbReference>
<name>A0AAD6C9J5_9EURO</name>
<evidence type="ECO:0000259" key="3">
    <source>
        <dbReference type="Pfam" id="PF04082"/>
    </source>
</evidence>
<dbReference type="GO" id="GO:0001080">
    <property type="term" value="P:nitrogen catabolite activation of transcription from RNA polymerase II promoter"/>
    <property type="evidence" value="ECO:0007669"/>
    <property type="project" value="TreeGrafter"/>
</dbReference>
<sequence>MLRSQRASTGRKDSDPAICAADEKPSAKFFLGPIKKQQPRPQPSEGHLQTNPSQDQRASGNTPEDPMRCEPRNIASGPVDSSFDVDMFLAPPATAQTPTFNPQTASLNTIEWPFLEPFDEDGTDFESRPSTAESRSQAESLSPVQLENRDEQQRLIDAPAIGSEQSDFHEYTYPAVSNDVLSMPSDGDWPEGFSLDTRRGYSTQLIGLSNETDPFLLRHFQYDMFDNYTMCRLIYRKMTDDVTMQNHINSSTAGETLKIPASEIPIHFQVFDDSICHENVRAMERDFSVYNSEAEDCNLLYKVVPKGLGFRLLNLFFKFVQPSYPVFSPRDYEQFNTDNGYDLPVGLKAAMYALAMPFYFLDDHLCMDKGYLEQPPTDGLWGIAQRSLQRHFQKPHLWLVQLCLLLLQRPPANFAVGDLPGLWALSCSALAAAESLGLHLDPSTWRLPRWEVRLRKRLWWIIYSDHTWRALVSGRPSHLRSDSWIVPRLRPEDLEADEYRNVEVGNVIRQQSAYSLALCELSVIANDILTDLYSARAACEANTLPEILARAQPLRARLREWQHSVFRDQDTELDSGGFRQYVHLRVALMTLEVLLFRAILRALVFPPPSGDESYTQLHSEILQDSQSCAESAVELTSRLTSTHFVNFWPSSLADSGFPSDARYFFAYISTFILLLFVQSPSMEMASQNKALLEKWREIIRAQARAWPVLKLAVIRLDAIFFAGLEKVVNSARMDSPAQILLILQQPQFANP</sequence>
<accession>A0AAD6C9J5</accession>
<comment type="caution">
    <text evidence="4">The sequence shown here is derived from an EMBL/GenBank/DDBJ whole genome shotgun (WGS) entry which is preliminary data.</text>
</comment>
<organism evidence="4 5">
    <name type="scientific">Penicillium daleae</name>
    <dbReference type="NCBI Taxonomy" id="63821"/>
    <lineage>
        <taxon>Eukaryota</taxon>
        <taxon>Fungi</taxon>
        <taxon>Dikarya</taxon>
        <taxon>Ascomycota</taxon>
        <taxon>Pezizomycotina</taxon>
        <taxon>Eurotiomycetes</taxon>
        <taxon>Eurotiomycetidae</taxon>
        <taxon>Eurotiales</taxon>
        <taxon>Aspergillaceae</taxon>
        <taxon>Penicillium</taxon>
    </lineage>
</organism>
<feature type="region of interest" description="Disordered" evidence="2">
    <location>
        <begin position="1"/>
        <end position="85"/>
    </location>
</feature>
<proteinExistence type="predicted"/>
<evidence type="ECO:0000256" key="2">
    <source>
        <dbReference type="SAM" id="MobiDB-lite"/>
    </source>
</evidence>
<evidence type="ECO:0000313" key="5">
    <source>
        <dbReference type="Proteomes" id="UP001213681"/>
    </source>
</evidence>
<keyword evidence="5" id="KW-1185">Reference proteome</keyword>
<feature type="compositionally biased region" description="Polar residues" evidence="2">
    <location>
        <begin position="128"/>
        <end position="145"/>
    </location>
</feature>
<dbReference type="AlphaFoldDB" id="A0AAD6C9J5"/>
<evidence type="ECO:0000313" key="4">
    <source>
        <dbReference type="EMBL" id="KAJ5454114.1"/>
    </source>
</evidence>
<dbReference type="RefSeq" id="XP_056767070.1">
    <property type="nucleotide sequence ID" value="XM_056908452.1"/>
</dbReference>
<feature type="compositionally biased region" description="Basic and acidic residues" evidence="2">
    <location>
        <begin position="10"/>
        <end position="26"/>
    </location>
</feature>
<reference evidence="4" key="2">
    <citation type="journal article" date="2023" name="IMA Fungus">
        <title>Comparative genomic study of the Penicillium genus elucidates a diverse pangenome and 15 lateral gene transfer events.</title>
        <authorList>
            <person name="Petersen C."/>
            <person name="Sorensen T."/>
            <person name="Nielsen M.R."/>
            <person name="Sondergaard T.E."/>
            <person name="Sorensen J.L."/>
            <person name="Fitzpatrick D.A."/>
            <person name="Frisvad J.C."/>
            <person name="Nielsen K.L."/>
        </authorList>
    </citation>
    <scope>NUCLEOTIDE SEQUENCE</scope>
    <source>
        <strain evidence="4">IBT 16125</strain>
    </source>
</reference>
<reference evidence="4" key="1">
    <citation type="submission" date="2022-12" db="EMBL/GenBank/DDBJ databases">
        <authorList>
            <person name="Petersen C."/>
        </authorList>
    </citation>
    <scope>NUCLEOTIDE SEQUENCE</scope>
    <source>
        <strain evidence="4">IBT 16125</strain>
    </source>
</reference>
<dbReference type="Proteomes" id="UP001213681">
    <property type="component" value="Unassembled WGS sequence"/>
</dbReference>
<feature type="compositionally biased region" description="Polar residues" evidence="2">
    <location>
        <begin position="47"/>
        <end position="62"/>
    </location>
</feature>
<dbReference type="InterPro" id="IPR050797">
    <property type="entry name" value="Carb_Metab_Trans_Reg"/>
</dbReference>
<dbReference type="EMBL" id="JAPVEA010000005">
    <property type="protein sequence ID" value="KAJ5454114.1"/>
    <property type="molecule type" value="Genomic_DNA"/>
</dbReference>
<protein>
    <submittedName>
        <fullName evidence="4">Fungal-specific transcription factor domain-containing protein</fullName>
    </submittedName>
</protein>
<dbReference type="GeneID" id="81598695"/>
<dbReference type="GO" id="GO:0006351">
    <property type="term" value="P:DNA-templated transcription"/>
    <property type="evidence" value="ECO:0007669"/>
    <property type="project" value="InterPro"/>
</dbReference>